<evidence type="ECO:0000256" key="1">
    <source>
        <dbReference type="ARBA" id="ARBA00022737"/>
    </source>
</evidence>
<dbReference type="InterPro" id="IPR035979">
    <property type="entry name" value="RBD_domain_sf"/>
</dbReference>
<dbReference type="InterPro" id="IPR012677">
    <property type="entry name" value="Nucleotide-bd_a/b_plait_sf"/>
</dbReference>
<dbReference type="EMBL" id="BRYA01000166">
    <property type="protein sequence ID" value="GMI42159.1"/>
    <property type="molecule type" value="Genomic_DNA"/>
</dbReference>
<feature type="region of interest" description="Disordered" evidence="4">
    <location>
        <begin position="357"/>
        <end position="441"/>
    </location>
</feature>
<feature type="region of interest" description="Disordered" evidence="4">
    <location>
        <begin position="1"/>
        <end position="128"/>
    </location>
</feature>
<dbReference type="InterPro" id="IPR000504">
    <property type="entry name" value="RRM_dom"/>
</dbReference>
<dbReference type="GO" id="GO:0003723">
    <property type="term" value="F:RNA binding"/>
    <property type="evidence" value="ECO:0007669"/>
    <property type="project" value="UniProtKB-UniRule"/>
</dbReference>
<dbReference type="PANTHER" id="PTHR23236:SF119">
    <property type="entry name" value="NUCLEAR RNA-BINDING PROTEIN SART-3"/>
    <property type="match status" value="1"/>
</dbReference>
<protein>
    <recommendedName>
        <fullName evidence="5">RRM domain-containing protein</fullName>
    </recommendedName>
</protein>
<sequence length="441" mass="49003">MPQAVKKSRQKIRRNISRAAARGEVYHPPDWFTEEEAAAASKSNAGPNGDNSDADNDNNDANDTSNNAERWYSEEELAAMPAKERRQKKRMMTALNLQPPKSAKPESSEATSSEEKVPTEEELAAMSSKERRKWKRKLEALEAEKTNIDVTEFREAKKQKAIEVEAAAEAAAEAEASKKPNPYIVFVGQLSYKTTAAELLAHITSKLPDLTETSPTIRLLTDEKGKSKGMGFVEFSENPEDMYKMLTLHHTELSGRRINVERSSGGRGSAKKARISGFREDQAKLMVETCTKIIEEHLENGDIKDEELDEGVIALLKRHSATVVEQAIKEYVEMRGDGLKNPSSYLTSIVTRISKEGVEASEKERKKMRKMEKEGKGGQRGGTKRTKPPVEKLADFSNLKKEGVDMGESEIKLTAPGGGDKNRGEGNIFKSVFSSRGRGRR</sequence>
<dbReference type="CDD" id="cd12400">
    <property type="entry name" value="RRM_Nop6"/>
    <property type="match status" value="1"/>
</dbReference>
<gene>
    <name evidence="6" type="ORF">TrCOL_g12913</name>
</gene>
<dbReference type="Proteomes" id="UP001165065">
    <property type="component" value="Unassembled WGS sequence"/>
</dbReference>
<evidence type="ECO:0000256" key="2">
    <source>
        <dbReference type="ARBA" id="ARBA00022884"/>
    </source>
</evidence>
<accession>A0A9W7GAY5</accession>
<dbReference type="SUPFAM" id="SSF54928">
    <property type="entry name" value="RNA-binding domain, RBD"/>
    <property type="match status" value="1"/>
</dbReference>
<dbReference type="OrthoDB" id="439808at2759"/>
<dbReference type="Gene3D" id="3.30.70.330">
    <property type="match status" value="1"/>
</dbReference>
<dbReference type="PANTHER" id="PTHR23236">
    <property type="entry name" value="EUKARYOTIC TRANSLATION INITIATION FACTOR 4B/4H"/>
    <property type="match status" value="1"/>
</dbReference>
<feature type="compositionally biased region" description="Basic and acidic residues" evidence="4">
    <location>
        <begin position="357"/>
        <end position="377"/>
    </location>
</feature>
<dbReference type="AlphaFoldDB" id="A0A9W7GAY5"/>
<dbReference type="Pfam" id="PF00076">
    <property type="entry name" value="RRM_1"/>
    <property type="match status" value="1"/>
</dbReference>
<dbReference type="PROSITE" id="PS50102">
    <property type="entry name" value="RRM"/>
    <property type="match status" value="1"/>
</dbReference>
<keyword evidence="1" id="KW-0677">Repeat</keyword>
<dbReference type="SMART" id="SM00360">
    <property type="entry name" value="RRM"/>
    <property type="match status" value="1"/>
</dbReference>
<evidence type="ECO:0000259" key="5">
    <source>
        <dbReference type="PROSITE" id="PS50102"/>
    </source>
</evidence>
<feature type="compositionally biased region" description="Low complexity" evidence="4">
    <location>
        <begin position="38"/>
        <end position="51"/>
    </location>
</feature>
<evidence type="ECO:0000313" key="6">
    <source>
        <dbReference type="EMBL" id="GMI42159.1"/>
    </source>
</evidence>
<feature type="compositionally biased region" description="Basic and acidic residues" evidence="4">
    <location>
        <begin position="103"/>
        <end position="119"/>
    </location>
</feature>
<feature type="compositionally biased region" description="Basic residues" evidence="4">
    <location>
        <begin position="1"/>
        <end position="16"/>
    </location>
</feature>
<dbReference type="InterPro" id="IPR034228">
    <property type="entry name" value="Nop6_RRM"/>
</dbReference>
<comment type="caution">
    <text evidence="6">The sequence shown here is derived from an EMBL/GenBank/DDBJ whole genome shotgun (WGS) entry which is preliminary data.</text>
</comment>
<feature type="compositionally biased region" description="Basic and acidic residues" evidence="4">
    <location>
        <begin position="388"/>
        <end position="404"/>
    </location>
</feature>
<organism evidence="6 7">
    <name type="scientific">Triparma columacea</name>
    <dbReference type="NCBI Taxonomy" id="722753"/>
    <lineage>
        <taxon>Eukaryota</taxon>
        <taxon>Sar</taxon>
        <taxon>Stramenopiles</taxon>
        <taxon>Ochrophyta</taxon>
        <taxon>Bolidophyceae</taxon>
        <taxon>Parmales</taxon>
        <taxon>Triparmaceae</taxon>
        <taxon>Triparma</taxon>
    </lineage>
</organism>
<keyword evidence="7" id="KW-1185">Reference proteome</keyword>
<keyword evidence="2 3" id="KW-0694">RNA-binding</keyword>
<name>A0A9W7GAY5_9STRA</name>
<evidence type="ECO:0000256" key="3">
    <source>
        <dbReference type="PROSITE-ProRule" id="PRU00176"/>
    </source>
</evidence>
<reference evidence="7" key="1">
    <citation type="journal article" date="2023" name="Commun. Biol.">
        <title>Genome analysis of Parmales, the sister group of diatoms, reveals the evolutionary specialization of diatoms from phago-mixotrophs to photoautotrophs.</title>
        <authorList>
            <person name="Ban H."/>
            <person name="Sato S."/>
            <person name="Yoshikawa S."/>
            <person name="Yamada K."/>
            <person name="Nakamura Y."/>
            <person name="Ichinomiya M."/>
            <person name="Sato N."/>
            <person name="Blanc-Mathieu R."/>
            <person name="Endo H."/>
            <person name="Kuwata A."/>
            <person name="Ogata H."/>
        </authorList>
    </citation>
    <scope>NUCLEOTIDE SEQUENCE [LARGE SCALE GENOMIC DNA]</scope>
</reference>
<evidence type="ECO:0000256" key="4">
    <source>
        <dbReference type="SAM" id="MobiDB-lite"/>
    </source>
</evidence>
<evidence type="ECO:0000313" key="7">
    <source>
        <dbReference type="Proteomes" id="UP001165065"/>
    </source>
</evidence>
<feature type="domain" description="RRM" evidence="5">
    <location>
        <begin position="183"/>
        <end position="265"/>
    </location>
</feature>
<proteinExistence type="predicted"/>